<gene>
    <name evidence="1" type="ORF">J8273_7716</name>
</gene>
<proteinExistence type="predicted"/>
<evidence type="ECO:0000313" key="1">
    <source>
        <dbReference type="EMBL" id="KAG9390367.1"/>
    </source>
</evidence>
<keyword evidence="2" id="KW-1185">Reference proteome</keyword>
<comment type="caution">
    <text evidence="1">The sequence shown here is derived from an EMBL/GenBank/DDBJ whole genome shotgun (WGS) entry which is preliminary data.</text>
</comment>
<dbReference type="AlphaFoldDB" id="A0A8J6E1A1"/>
<accession>A0A8J6E1A1</accession>
<reference evidence="1" key="1">
    <citation type="submission" date="2021-05" db="EMBL/GenBank/DDBJ databases">
        <title>A free-living protist that lacks canonical eukaryotic 1 DNA replication and segregation systems.</title>
        <authorList>
            <person name="Salas-Leiva D.E."/>
            <person name="Tromer E.C."/>
            <person name="Curtis B.A."/>
            <person name="Jerlstrom-Hultqvist J."/>
            <person name="Kolisko M."/>
            <person name="Yi Z."/>
            <person name="Salas-Leiva J.S."/>
            <person name="Gallot-Lavallee L."/>
            <person name="Kops G.J.P.L."/>
            <person name="Archibald J.M."/>
            <person name="Simpson A.G.B."/>
            <person name="Roger A.J."/>
        </authorList>
    </citation>
    <scope>NUCLEOTIDE SEQUENCE</scope>
    <source>
        <strain evidence="1">BICM</strain>
    </source>
</reference>
<dbReference type="EMBL" id="JAHDYR010000064">
    <property type="protein sequence ID" value="KAG9390367.1"/>
    <property type="molecule type" value="Genomic_DNA"/>
</dbReference>
<organism evidence="1 2">
    <name type="scientific">Carpediemonas membranifera</name>
    <dbReference type="NCBI Taxonomy" id="201153"/>
    <lineage>
        <taxon>Eukaryota</taxon>
        <taxon>Metamonada</taxon>
        <taxon>Carpediemonas-like organisms</taxon>
        <taxon>Carpediemonas</taxon>
    </lineage>
</organism>
<protein>
    <submittedName>
        <fullName evidence="1">Uncharacterized protein</fullName>
    </submittedName>
</protein>
<sequence length="686" mass="74214">MSEAAPCAFDLDQFNYFAENKAVLDACQAMHNIRDLLEQLATLKPSHQSILHLQSILNSLNRLYEATAPQLPAEDLTELAAHKRSVAALASRIVGGYLDQLIPALPVLSLRPPVTMEHAPSADPVALGRLVQIAEECPVEGLSRHISLGLLKFFRRRLLASAFLDQGHTVLSSYTEFCVDLLPRIAESCDKELTTEGAAGLGMRAPLAMLGQLRSVTDLIYLVLVIKCDISGTIPMKPDSGNQDAGNLMYHRKFPVLDTLDEIAQFIITTLKAANDIEHAISGFEPPFVSIPTALVTLPGEIDHPSLFDDLMCSTLAWAITGDQESELFGPDGAFIRLMTDIARANMFDAESLIDSLKSKSASEIRSFFASTIADCVIESFNSAAESRFTEDGWAVRSHTFACVADTVSSIQGLVVTCRSFALQSFSTAEAIQQATANHILAAVLPNMVGRCLEMVTAFVLTSESPQFKPGFHSLSALLTILNSAELSPSLIALLDPQGRQTVLDAQQDTRNAFVRLVQKYAARTINDMSQLVSVICAPSGASKNLLNTLRRTTTLFKNTSEAEKIVIRDVKAAADLLDEAVNDPSIANEGKVHLAIRILKVLVRSPSPEVPVEDICQSLGSIARAFLGSGAGCLLTEAIQPLLVSNPLAVLQDLKSDPRGTMQELKVAALDEEMVTGLLKWRVGI</sequence>
<dbReference type="Proteomes" id="UP000717585">
    <property type="component" value="Unassembled WGS sequence"/>
</dbReference>
<evidence type="ECO:0000313" key="2">
    <source>
        <dbReference type="Proteomes" id="UP000717585"/>
    </source>
</evidence>
<name>A0A8J6E1A1_9EUKA</name>